<dbReference type="RefSeq" id="WP_244744355.1">
    <property type="nucleotide sequence ID" value="NZ_CP095071.1"/>
</dbReference>
<feature type="domain" description="RNA polymerase sigma-70 region 2" evidence="5">
    <location>
        <begin position="10"/>
        <end position="78"/>
    </location>
</feature>
<dbReference type="PANTHER" id="PTHR43133">
    <property type="entry name" value="RNA POLYMERASE ECF-TYPE SIGMA FACTO"/>
    <property type="match status" value="1"/>
</dbReference>
<gene>
    <name evidence="6" type="ORF">MUN87_00330</name>
</gene>
<evidence type="ECO:0000313" key="7">
    <source>
        <dbReference type="Proteomes" id="UP000831537"/>
    </source>
</evidence>
<evidence type="ECO:0000256" key="2">
    <source>
        <dbReference type="ARBA" id="ARBA00023015"/>
    </source>
</evidence>
<evidence type="ECO:0000256" key="1">
    <source>
        <dbReference type="ARBA" id="ARBA00010641"/>
    </source>
</evidence>
<dbReference type="InterPro" id="IPR013324">
    <property type="entry name" value="RNA_pol_sigma_r3/r4-like"/>
</dbReference>
<keyword evidence="2" id="KW-0805">Transcription regulation</keyword>
<keyword evidence="3" id="KW-0731">Sigma factor</keyword>
<dbReference type="InterPro" id="IPR013325">
    <property type="entry name" value="RNA_pol_sigma_r2"/>
</dbReference>
<dbReference type="InterPro" id="IPR039425">
    <property type="entry name" value="RNA_pol_sigma-70-like"/>
</dbReference>
<proteinExistence type="inferred from homology"/>
<dbReference type="InterPro" id="IPR007627">
    <property type="entry name" value="RNA_pol_sigma70_r2"/>
</dbReference>
<evidence type="ECO:0000313" key="6">
    <source>
        <dbReference type="EMBL" id="UOQ85388.1"/>
    </source>
</evidence>
<dbReference type="SUPFAM" id="SSF88659">
    <property type="entry name" value="Sigma3 and sigma4 domains of RNA polymerase sigma factors"/>
    <property type="match status" value="1"/>
</dbReference>
<evidence type="ECO:0000256" key="4">
    <source>
        <dbReference type="ARBA" id="ARBA00023163"/>
    </source>
</evidence>
<keyword evidence="4" id="KW-0804">Transcription</keyword>
<dbReference type="SUPFAM" id="SSF88946">
    <property type="entry name" value="Sigma2 domain of RNA polymerase sigma factors"/>
    <property type="match status" value="1"/>
</dbReference>
<evidence type="ECO:0000259" key="5">
    <source>
        <dbReference type="Pfam" id="PF04542"/>
    </source>
</evidence>
<organism evidence="6 7">
    <name type="scientific">Gracilibacillus salinarum</name>
    <dbReference type="NCBI Taxonomy" id="2932255"/>
    <lineage>
        <taxon>Bacteria</taxon>
        <taxon>Bacillati</taxon>
        <taxon>Bacillota</taxon>
        <taxon>Bacilli</taxon>
        <taxon>Bacillales</taxon>
        <taxon>Bacillaceae</taxon>
        <taxon>Gracilibacillus</taxon>
    </lineage>
</organism>
<dbReference type="Pfam" id="PF04542">
    <property type="entry name" value="Sigma70_r2"/>
    <property type="match status" value="1"/>
</dbReference>
<dbReference type="NCBIfam" id="TIGR02937">
    <property type="entry name" value="sigma70-ECF"/>
    <property type="match status" value="1"/>
</dbReference>
<protein>
    <submittedName>
        <fullName evidence="6">Sigma-70 family RNA polymerase sigma factor</fullName>
    </submittedName>
</protein>
<dbReference type="EMBL" id="CP095071">
    <property type="protein sequence ID" value="UOQ85388.1"/>
    <property type="molecule type" value="Genomic_DNA"/>
</dbReference>
<name>A0ABY4GLZ2_9BACI</name>
<dbReference type="InterPro" id="IPR014284">
    <property type="entry name" value="RNA_pol_sigma-70_dom"/>
</dbReference>
<accession>A0ABY4GLZ2</accession>
<comment type="similarity">
    <text evidence="1">Belongs to the sigma-70 factor family. ECF subfamily.</text>
</comment>
<dbReference type="Gene3D" id="1.10.1740.10">
    <property type="match status" value="1"/>
</dbReference>
<dbReference type="PANTHER" id="PTHR43133:SF60">
    <property type="entry name" value="RNA POLYMERASE SIGMA FACTOR SIGV"/>
    <property type="match status" value="1"/>
</dbReference>
<reference evidence="6 7" key="1">
    <citation type="submission" date="2022-04" db="EMBL/GenBank/DDBJ databases">
        <title>Gracilibacillus sp. isolated from saltern.</title>
        <authorList>
            <person name="Won M."/>
            <person name="Lee C.-M."/>
            <person name="Woen H.-Y."/>
            <person name="Kwon S.-W."/>
        </authorList>
    </citation>
    <scope>NUCLEOTIDE SEQUENCE [LARGE SCALE GENOMIC DNA]</scope>
    <source>
        <strain evidence="6 7">SSPM10-3</strain>
    </source>
</reference>
<sequence>MDNNEIFNELVNQFHSMMYYTALKIVKDTQMAEDAVQESWIKVFKHQLKLERIETLGSWLRTITSRSAIDLLRKEKRRKESLLTDEANSLEHLERCSVKAVDDELDWKFTFEYLEQLVHNKKLLPVFRMKYQMNLDDEQIAKQLNISHSAVKMGVFRTRNLIKNSYHVQTESTLKSGA</sequence>
<evidence type="ECO:0000256" key="3">
    <source>
        <dbReference type="ARBA" id="ARBA00023082"/>
    </source>
</evidence>
<dbReference type="Proteomes" id="UP000831537">
    <property type="component" value="Chromosome"/>
</dbReference>
<keyword evidence="7" id="KW-1185">Reference proteome</keyword>